<dbReference type="InterPro" id="IPR012659">
    <property type="entry name" value="CHP02444"/>
</dbReference>
<dbReference type="NCBIfam" id="TIGR02444">
    <property type="entry name" value="TIGR02444 family protein"/>
    <property type="match status" value="1"/>
</dbReference>
<reference evidence="1" key="1">
    <citation type="journal article" date="2014" name="Int. J. Syst. Evol. Microbiol.">
        <title>Complete genome sequence of Corynebacterium casei LMG S-19264T (=DSM 44701T), isolated from a smear-ripened cheese.</title>
        <authorList>
            <consortium name="US DOE Joint Genome Institute (JGI-PGF)"/>
            <person name="Walter F."/>
            <person name="Albersmeier A."/>
            <person name="Kalinowski J."/>
            <person name="Ruckert C."/>
        </authorList>
    </citation>
    <scope>NUCLEOTIDE SEQUENCE</scope>
    <source>
        <strain evidence="1">KCTC 32296</strain>
    </source>
</reference>
<reference evidence="1" key="2">
    <citation type="submission" date="2020-09" db="EMBL/GenBank/DDBJ databases">
        <authorList>
            <person name="Sun Q."/>
            <person name="Kim S."/>
        </authorList>
    </citation>
    <scope>NUCLEOTIDE SEQUENCE</scope>
    <source>
        <strain evidence="1">KCTC 32296</strain>
    </source>
</reference>
<gene>
    <name evidence="1" type="ORF">GCM10011273_20940</name>
</gene>
<dbReference type="RefSeq" id="WP_189486387.1">
    <property type="nucleotide sequence ID" value="NZ_BMZB01000002.1"/>
</dbReference>
<protein>
    <recommendedName>
        <fullName evidence="3">TIGR02444 family protein</fullName>
    </recommendedName>
</protein>
<dbReference type="Proteomes" id="UP000662572">
    <property type="component" value="Unassembled WGS sequence"/>
</dbReference>
<evidence type="ECO:0000313" key="2">
    <source>
        <dbReference type="Proteomes" id="UP000662572"/>
    </source>
</evidence>
<evidence type="ECO:0008006" key="3">
    <source>
        <dbReference type="Google" id="ProtNLM"/>
    </source>
</evidence>
<evidence type="ECO:0000313" key="1">
    <source>
        <dbReference type="EMBL" id="GGZ34327.1"/>
    </source>
</evidence>
<dbReference type="EMBL" id="BMZB01000002">
    <property type="protein sequence ID" value="GGZ34327.1"/>
    <property type="molecule type" value="Genomic_DNA"/>
</dbReference>
<dbReference type="AlphaFoldDB" id="A0A918Q7Z8"/>
<organism evidence="1 2">
    <name type="scientific">Asticcacaulis endophyticus</name>
    <dbReference type="NCBI Taxonomy" id="1395890"/>
    <lineage>
        <taxon>Bacteria</taxon>
        <taxon>Pseudomonadati</taxon>
        <taxon>Pseudomonadota</taxon>
        <taxon>Alphaproteobacteria</taxon>
        <taxon>Caulobacterales</taxon>
        <taxon>Caulobacteraceae</taxon>
        <taxon>Asticcacaulis</taxon>
    </lineage>
</organism>
<sequence length="170" mass="18563">MTSFWDWAVKAYGTDGVAAQCLGLQDDHDQCVPLLLWAIWAGTNGGKLSADTAEEGVDMARSWSEAVIKPLRILRNKLKKPLSDIDDVARERIRAQVKSVELSSERELMAALEALSIVDFSETKQNLTALCTDNVAMVSKAWGPKVPRPQLISLIGTLSDGGFLEYTPAS</sequence>
<dbReference type="Pfam" id="PF09523">
    <property type="entry name" value="DUF2390"/>
    <property type="match status" value="1"/>
</dbReference>
<accession>A0A918Q7Z8</accession>
<name>A0A918Q7Z8_9CAUL</name>
<proteinExistence type="predicted"/>
<comment type="caution">
    <text evidence="1">The sequence shown here is derived from an EMBL/GenBank/DDBJ whole genome shotgun (WGS) entry which is preliminary data.</text>
</comment>
<keyword evidence="2" id="KW-1185">Reference proteome</keyword>